<proteinExistence type="predicted"/>
<gene>
    <name evidence="2" type="ORF">IAC23_05485</name>
</gene>
<keyword evidence="1" id="KW-0732">Signal</keyword>
<reference evidence="2" key="1">
    <citation type="submission" date="2020-10" db="EMBL/GenBank/DDBJ databases">
        <authorList>
            <person name="Gilroy R."/>
        </authorList>
    </citation>
    <scope>NUCLEOTIDE SEQUENCE</scope>
    <source>
        <strain evidence="2">D5-748</strain>
    </source>
</reference>
<dbReference type="AlphaFoldDB" id="A0A9D9EC15"/>
<organism evidence="2 3">
    <name type="scientific">Candidatus Cryptobacteroides merdavium</name>
    <dbReference type="NCBI Taxonomy" id="2840769"/>
    <lineage>
        <taxon>Bacteria</taxon>
        <taxon>Pseudomonadati</taxon>
        <taxon>Bacteroidota</taxon>
        <taxon>Bacteroidia</taxon>
        <taxon>Bacteroidales</taxon>
        <taxon>Candidatus Cryptobacteroides</taxon>
    </lineage>
</organism>
<sequence>MKILKYIAPVLSAFLLLPGCAQEEIYEKGQPENPDCYGVWFPTQTASTNLFLESDDPTEVTYKVRRTKVIDEITVPVVVSASEDGIFEVEPLVFAAGEEEADLKVTFPNAQMGVTYTCDIKVEDPDYVHIYGSNSTGLSFTVLRADWKSLGTGKWRDDIFSSLYNVTNSYAEIDVEIFEREDSPGYYRMQVFTQQLIEALFGVGVQTQGLMTIVDATDPEAVYIPVQETGVELSSTDGSIKIGSYVSENFSLDASDSQYGTMTEGVITFPQQSIAVNFSTMGDLWYSANTNGMLRIMLPGAKVYDYNVKFTKNEPANGSVTIGVDMSDDVAFMGYKVFEGALDDAQASLNAQDLNDEYVADGTSAFDGVVSADRNLRITCPKTGEYTLVACLYGGEENSGMTGYGYITFGYVASGDEMPVILTAGLEQTNEYGGQGYTTDNSIKFYAYGEDIRSLDWGMFRNKDIAGLGEDDWGMVLDDAGESFSETELEQLNAGHYSRLLTGLNGDSDYTLILRAYNGYYTAYKTFTCHTTGKFNPAMEDYEYSDFLSDQPSKGDLTSVKWNYYATNYMEENPVRKLIGQVTIEESAADQPGLDFMTIYGISGVEFDSGGGIPVVYMPNSAATDGYNGVLALYSDGNSLGTIDGQPVYCAFFAEEDGNAYNGVGMYAGAVADGYLYFVPSPAIVEQGYTLSYFYTGGTTTAYSLMGEMMLVDPAKDMGGLPDGASERISALRSRALGFHSPDNFVELPVDWTAPAAMTSGRTTPANKAQASIPASAPKAKAADVQVEYSDYQAPVQTGMDFSMTGTAPRKMTLAE</sequence>
<dbReference type="Proteomes" id="UP000823619">
    <property type="component" value="Unassembled WGS sequence"/>
</dbReference>
<reference evidence="2" key="2">
    <citation type="journal article" date="2021" name="PeerJ">
        <title>Extensive microbial diversity within the chicken gut microbiome revealed by metagenomics and culture.</title>
        <authorList>
            <person name="Gilroy R."/>
            <person name="Ravi A."/>
            <person name="Getino M."/>
            <person name="Pursley I."/>
            <person name="Horton D.L."/>
            <person name="Alikhan N.F."/>
            <person name="Baker D."/>
            <person name="Gharbi K."/>
            <person name="Hall N."/>
            <person name="Watson M."/>
            <person name="Adriaenssens E.M."/>
            <person name="Foster-Nyarko E."/>
            <person name="Jarju S."/>
            <person name="Secka A."/>
            <person name="Antonio M."/>
            <person name="Oren A."/>
            <person name="Chaudhuri R.R."/>
            <person name="La Ragione R."/>
            <person name="Hildebrand F."/>
            <person name="Pallen M.J."/>
        </authorList>
    </citation>
    <scope>NUCLEOTIDE SEQUENCE</scope>
    <source>
        <strain evidence="2">D5-748</strain>
    </source>
</reference>
<evidence type="ECO:0000256" key="1">
    <source>
        <dbReference type="SAM" id="SignalP"/>
    </source>
</evidence>
<evidence type="ECO:0000313" key="2">
    <source>
        <dbReference type="EMBL" id="MBO8445131.1"/>
    </source>
</evidence>
<evidence type="ECO:0008006" key="4">
    <source>
        <dbReference type="Google" id="ProtNLM"/>
    </source>
</evidence>
<feature type="chain" id="PRO_5039589162" description="Lipoprotein" evidence="1">
    <location>
        <begin position="22"/>
        <end position="816"/>
    </location>
</feature>
<evidence type="ECO:0000313" key="3">
    <source>
        <dbReference type="Proteomes" id="UP000823619"/>
    </source>
</evidence>
<comment type="caution">
    <text evidence="2">The sequence shown here is derived from an EMBL/GenBank/DDBJ whole genome shotgun (WGS) entry which is preliminary data.</text>
</comment>
<name>A0A9D9EC15_9BACT</name>
<protein>
    <recommendedName>
        <fullName evidence="4">Lipoprotein</fullName>
    </recommendedName>
</protein>
<feature type="signal peptide" evidence="1">
    <location>
        <begin position="1"/>
        <end position="21"/>
    </location>
</feature>
<dbReference type="EMBL" id="JADIMO010000066">
    <property type="protein sequence ID" value="MBO8445131.1"/>
    <property type="molecule type" value="Genomic_DNA"/>
</dbReference>
<accession>A0A9D9EC15</accession>